<keyword evidence="1" id="KW-0812">Transmembrane</keyword>
<sequence>MMTSVFLRTVAWCVLAYIVFVTISPIDLRPNTIISVNIDRAGAYAVLGLLFASAYPRHWKIVAILLAIGAAGFEFLQEFSPTRHARVDDAIVKALGALVGVAIGRLYYRTRARLIANA</sequence>
<feature type="domain" description="VanZ-like" evidence="2">
    <location>
        <begin position="41"/>
        <end position="106"/>
    </location>
</feature>
<evidence type="ECO:0000259" key="2">
    <source>
        <dbReference type="Pfam" id="PF04892"/>
    </source>
</evidence>
<accession>A0A2W4CCX1</accession>
<feature type="transmembrane region" description="Helical" evidence="1">
    <location>
        <begin position="91"/>
        <end position="108"/>
    </location>
</feature>
<dbReference type="EMBL" id="PCDP01000040">
    <property type="protein sequence ID" value="PZM11137.1"/>
    <property type="molecule type" value="Genomic_DNA"/>
</dbReference>
<keyword evidence="1" id="KW-1133">Transmembrane helix</keyword>
<keyword evidence="4" id="KW-1185">Reference proteome</keyword>
<feature type="transmembrane region" description="Helical" evidence="1">
    <location>
        <begin position="38"/>
        <end position="55"/>
    </location>
</feature>
<evidence type="ECO:0000313" key="3">
    <source>
        <dbReference type="EMBL" id="PZM11137.1"/>
    </source>
</evidence>
<dbReference type="OrthoDB" id="7908547at2"/>
<dbReference type="InterPro" id="IPR006976">
    <property type="entry name" value="VanZ-like"/>
</dbReference>
<protein>
    <submittedName>
        <fullName evidence="3">VanZ family protein</fullName>
    </submittedName>
</protein>
<organism evidence="3 4">
    <name type="scientific">Rhizobium tubonense</name>
    <dbReference type="NCBI Taxonomy" id="484088"/>
    <lineage>
        <taxon>Bacteria</taxon>
        <taxon>Pseudomonadati</taxon>
        <taxon>Pseudomonadota</taxon>
        <taxon>Alphaproteobacteria</taxon>
        <taxon>Hyphomicrobiales</taxon>
        <taxon>Rhizobiaceae</taxon>
        <taxon>Rhizobium/Agrobacterium group</taxon>
        <taxon>Rhizobium</taxon>
    </lineage>
</organism>
<reference evidence="3 4" key="1">
    <citation type="journal article" date="2018" name="Sci. Rep.">
        <title>Rhizobium tumorigenes sp. nov., a novel plant tumorigenic bacterium isolated from cane gall tumors on thornless blackberry.</title>
        <authorList>
            <person name="Kuzmanovi N."/>
            <person name="Smalla K."/>
            <person name="Gronow S."/>
            <person name="PuBawska J."/>
        </authorList>
    </citation>
    <scope>NUCLEOTIDE SEQUENCE [LARGE SCALE GENOMIC DNA]</scope>
    <source>
        <strain evidence="3 4">CCBAU 85046</strain>
    </source>
</reference>
<proteinExistence type="predicted"/>
<dbReference type="PIRSF" id="PIRSF033367">
    <property type="entry name" value="UCP033367_VanZ"/>
    <property type="match status" value="1"/>
</dbReference>
<dbReference type="AlphaFoldDB" id="A0A2W4CCX1"/>
<comment type="caution">
    <text evidence="3">The sequence shown here is derived from an EMBL/GenBank/DDBJ whole genome shotgun (WGS) entry which is preliminary data.</text>
</comment>
<dbReference type="Proteomes" id="UP000248925">
    <property type="component" value="Unassembled WGS sequence"/>
</dbReference>
<evidence type="ECO:0000313" key="4">
    <source>
        <dbReference type="Proteomes" id="UP000248925"/>
    </source>
</evidence>
<feature type="transmembrane region" description="Helical" evidence="1">
    <location>
        <begin position="6"/>
        <end position="26"/>
    </location>
</feature>
<dbReference type="Pfam" id="PF04892">
    <property type="entry name" value="VanZ"/>
    <property type="match status" value="1"/>
</dbReference>
<evidence type="ECO:0000256" key="1">
    <source>
        <dbReference type="SAM" id="Phobius"/>
    </source>
</evidence>
<gene>
    <name evidence="3" type="ORF">CPY51_20330</name>
</gene>
<name>A0A2W4CCX1_9HYPH</name>
<feature type="transmembrane region" description="Helical" evidence="1">
    <location>
        <begin position="61"/>
        <end position="79"/>
    </location>
</feature>
<dbReference type="InterPro" id="IPR017015">
    <property type="entry name" value="UCP033367_VanZ"/>
</dbReference>
<keyword evidence="1" id="KW-0472">Membrane</keyword>